<protein>
    <submittedName>
        <fullName evidence="3">MarR family transcriptional regulator</fullName>
    </submittedName>
</protein>
<evidence type="ECO:0000259" key="1">
    <source>
        <dbReference type="Pfam" id="PF12802"/>
    </source>
</evidence>
<dbReference type="InterPro" id="IPR036390">
    <property type="entry name" value="WH_DNA-bd_sf"/>
</dbReference>
<feature type="domain" description="HTH marR-type" evidence="1">
    <location>
        <begin position="19"/>
        <end position="54"/>
    </location>
</feature>
<evidence type="ECO:0000259" key="2">
    <source>
        <dbReference type="Pfam" id="PF24271"/>
    </source>
</evidence>
<name>A0A7C5K086_THELI</name>
<dbReference type="Pfam" id="PF24271">
    <property type="entry name" value="HVO_2833_C"/>
    <property type="match status" value="1"/>
</dbReference>
<organism evidence="3">
    <name type="scientific">Thermococcus litoralis</name>
    <dbReference type="NCBI Taxonomy" id="2265"/>
    <lineage>
        <taxon>Archaea</taxon>
        <taxon>Methanobacteriati</taxon>
        <taxon>Methanobacteriota</taxon>
        <taxon>Thermococci</taxon>
        <taxon>Thermococcales</taxon>
        <taxon>Thermococcaceae</taxon>
        <taxon>Thermococcus</taxon>
    </lineage>
</organism>
<evidence type="ECO:0000313" key="3">
    <source>
        <dbReference type="EMBL" id="HHI01501.1"/>
    </source>
</evidence>
<dbReference type="AlphaFoldDB" id="A0A7C5K086"/>
<sequence length="319" mass="36850">MWAMSLTRVELMVLSSIVEPVTLQELSEQLGLSKSRLSIIVKSLKEKGMVTTERIKRRLWVAPANNNAVLTFRELQLRVPYIDLTEILNGKTLEVLYVLSPQKPLTAAEISAITGVSVYTVYYVLNKLSERSFIGKKGLKYFLNPRFELLHKFAREFFNLQSTLKAKKFAQDAVVIWNNISEFILASEHFKGESFGNFQLTGFARFGNWGMNLVSTGVYYYYYSPFRKKLEIEDVIVHTLVITKGIRDVRDFMYLAVLMKANWGLINLEKLNKLAVKFGVSEALDELIRYLKGELPAKYPYPTWKELNDLYEMYFGRKA</sequence>
<accession>A0A7C5K086</accession>
<gene>
    <name evidence="3" type="ORF">ENL40_08635</name>
</gene>
<reference evidence="3" key="1">
    <citation type="journal article" date="2020" name="mSystems">
        <title>Genome- and Community-Level Interaction Insights into Carbon Utilization and Element Cycling Functions of Hydrothermarchaeota in Hydrothermal Sediment.</title>
        <authorList>
            <person name="Zhou Z."/>
            <person name="Liu Y."/>
            <person name="Xu W."/>
            <person name="Pan J."/>
            <person name="Luo Z.H."/>
            <person name="Li M."/>
        </authorList>
    </citation>
    <scope>NUCLEOTIDE SEQUENCE [LARGE SCALE GENOMIC DNA]</scope>
    <source>
        <strain evidence="3">HyVt-93</strain>
    </source>
</reference>
<dbReference type="InterPro" id="IPR000835">
    <property type="entry name" value="HTH_MarR-typ"/>
</dbReference>
<dbReference type="InterPro" id="IPR056528">
    <property type="entry name" value="HVO_2833_C"/>
</dbReference>
<proteinExistence type="predicted"/>
<dbReference type="Pfam" id="PF12802">
    <property type="entry name" value="MarR_2"/>
    <property type="match status" value="1"/>
</dbReference>
<dbReference type="EMBL" id="DRTU01000348">
    <property type="protein sequence ID" value="HHI01501.1"/>
    <property type="molecule type" value="Genomic_DNA"/>
</dbReference>
<dbReference type="SUPFAM" id="SSF46785">
    <property type="entry name" value="Winged helix' DNA-binding domain"/>
    <property type="match status" value="2"/>
</dbReference>
<dbReference type="InterPro" id="IPR011991">
    <property type="entry name" value="ArsR-like_HTH"/>
</dbReference>
<comment type="caution">
    <text evidence="3">The sequence shown here is derived from an EMBL/GenBank/DDBJ whole genome shotgun (WGS) entry which is preliminary data.</text>
</comment>
<dbReference type="GO" id="GO:0003700">
    <property type="term" value="F:DNA-binding transcription factor activity"/>
    <property type="evidence" value="ECO:0007669"/>
    <property type="project" value="InterPro"/>
</dbReference>
<dbReference type="InterPro" id="IPR036388">
    <property type="entry name" value="WH-like_DNA-bd_sf"/>
</dbReference>
<dbReference type="CDD" id="cd00090">
    <property type="entry name" value="HTH_ARSR"/>
    <property type="match status" value="1"/>
</dbReference>
<feature type="domain" description="HVO-2833 C-terminal" evidence="2">
    <location>
        <begin position="197"/>
        <end position="314"/>
    </location>
</feature>
<dbReference type="Proteomes" id="UP000886217">
    <property type="component" value="Unassembled WGS sequence"/>
</dbReference>
<dbReference type="Gene3D" id="1.10.10.10">
    <property type="entry name" value="Winged helix-like DNA-binding domain superfamily/Winged helix DNA-binding domain"/>
    <property type="match status" value="2"/>
</dbReference>